<name>A0A448S8Y7_SERFO</name>
<protein>
    <submittedName>
        <fullName evidence="2">Uncharacterized protein</fullName>
    </submittedName>
</protein>
<gene>
    <name evidence="2" type="ORF">NCTC13193_01024</name>
</gene>
<feature type="region of interest" description="Disordered" evidence="1">
    <location>
        <begin position="1"/>
        <end position="24"/>
    </location>
</feature>
<proteinExistence type="predicted"/>
<dbReference type="EMBL" id="LR134492">
    <property type="protein sequence ID" value="VEI64170.1"/>
    <property type="molecule type" value="Genomic_DNA"/>
</dbReference>
<dbReference type="AlphaFoldDB" id="A0A448S8Y7"/>
<evidence type="ECO:0000313" key="3">
    <source>
        <dbReference type="Proteomes" id="UP000270487"/>
    </source>
</evidence>
<feature type="compositionally biased region" description="Polar residues" evidence="1">
    <location>
        <begin position="7"/>
        <end position="17"/>
    </location>
</feature>
<sequence length="65" mass="7429">MAHPDTLTHQPQFQSGPTARRVASGRPVIHAYSLREAITLEHRYQLGLQGELSFVWAMRQTEREA</sequence>
<organism evidence="2 3">
    <name type="scientific">Serratia fonticola</name>
    <dbReference type="NCBI Taxonomy" id="47917"/>
    <lineage>
        <taxon>Bacteria</taxon>
        <taxon>Pseudomonadati</taxon>
        <taxon>Pseudomonadota</taxon>
        <taxon>Gammaproteobacteria</taxon>
        <taxon>Enterobacterales</taxon>
        <taxon>Yersiniaceae</taxon>
        <taxon>Serratia</taxon>
    </lineage>
</organism>
<accession>A0A448S8Y7</accession>
<evidence type="ECO:0000313" key="2">
    <source>
        <dbReference type="EMBL" id="VEI64170.1"/>
    </source>
</evidence>
<dbReference type="Proteomes" id="UP000270487">
    <property type="component" value="Chromosome"/>
</dbReference>
<evidence type="ECO:0000256" key="1">
    <source>
        <dbReference type="SAM" id="MobiDB-lite"/>
    </source>
</evidence>
<reference evidence="2 3" key="1">
    <citation type="submission" date="2018-12" db="EMBL/GenBank/DDBJ databases">
        <authorList>
            <consortium name="Pathogen Informatics"/>
        </authorList>
    </citation>
    <scope>NUCLEOTIDE SEQUENCE [LARGE SCALE GENOMIC DNA]</scope>
    <source>
        <strain evidence="2 3">NCTC13193</strain>
    </source>
</reference>